<accession>A0ABQ4E0S8</accession>
<comment type="caution">
    <text evidence="3">The sequence shown here is derived from an EMBL/GenBank/DDBJ whole genome shotgun (WGS) entry which is preliminary data.</text>
</comment>
<gene>
    <name evidence="3" type="ORF">Pen02_28830</name>
</gene>
<reference evidence="3 4" key="1">
    <citation type="submission" date="2021-01" db="EMBL/GenBank/DDBJ databases">
        <title>Whole genome shotgun sequence of Plantactinospora endophytica NBRC 110450.</title>
        <authorList>
            <person name="Komaki H."/>
            <person name="Tamura T."/>
        </authorList>
    </citation>
    <scope>NUCLEOTIDE SEQUENCE [LARGE SCALE GENOMIC DNA]</scope>
    <source>
        <strain evidence="3 4">NBRC 110450</strain>
    </source>
</reference>
<evidence type="ECO:0000256" key="2">
    <source>
        <dbReference type="SAM" id="Phobius"/>
    </source>
</evidence>
<proteinExistence type="predicted"/>
<dbReference type="Proteomes" id="UP000646749">
    <property type="component" value="Unassembled WGS sequence"/>
</dbReference>
<keyword evidence="2" id="KW-0472">Membrane</keyword>
<evidence type="ECO:0000313" key="4">
    <source>
        <dbReference type="Proteomes" id="UP000646749"/>
    </source>
</evidence>
<sequence length="332" mass="35236">MWSGLTYRQLEAKAAAAGDVLPSSTIATALGRSTLPREELVAALTKACGLGEADVQRWVTARRKIAMHTTNLRIGELAETSVAAETSGGPSVPADVGSPPGRAQPPLESGAPDQRPGRSFPPPNVIRRLWQPFPLLAGAVVALLLAVGGYLLWERIGGGGRAASPSPDGTASDAGLLLGDAGSFAQIRPAHAPELCVSAGRDERVDYAEPLATLRACTVQAPPRTFLEPVDDRHVFIEWHHPTEGIGCLTLLTDGVARDSLEPWNDCDESRSQQLFRFEPVGATNRFRLRPAYTDGCMGLRDQAAKPGTGVLQGRCTTGPDQEFLVDLLPPA</sequence>
<dbReference type="EMBL" id="BONW01000013">
    <property type="protein sequence ID" value="GIG87947.1"/>
    <property type="molecule type" value="Genomic_DNA"/>
</dbReference>
<feature type="transmembrane region" description="Helical" evidence="2">
    <location>
        <begin position="133"/>
        <end position="153"/>
    </location>
</feature>
<dbReference type="InterPro" id="IPR035992">
    <property type="entry name" value="Ricin_B-like_lectins"/>
</dbReference>
<keyword evidence="2" id="KW-1133">Transmembrane helix</keyword>
<keyword evidence="4" id="KW-1185">Reference proteome</keyword>
<dbReference type="SUPFAM" id="SSF50370">
    <property type="entry name" value="Ricin B-like lectins"/>
    <property type="match status" value="1"/>
</dbReference>
<evidence type="ECO:0000256" key="1">
    <source>
        <dbReference type="SAM" id="MobiDB-lite"/>
    </source>
</evidence>
<keyword evidence="2" id="KW-0812">Transmembrane</keyword>
<name>A0ABQ4E0S8_9ACTN</name>
<dbReference type="CDD" id="cd00161">
    <property type="entry name" value="beta-trefoil_Ricin-like"/>
    <property type="match status" value="1"/>
</dbReference>
<evidence type="ECO:0000313" key="3">
    <source>
        <dbReference type="EMBL" id="GIG87947.1"/>
    </source>
</evidence>
<dbReference type="Gene3D" id="2.80.10.50">
    <property type="match status" value="1"/>
</dbReference>
<organism evidence="3 4">
    <name type="scientific">Plantactinospora endophytica</name>
    <dbReference type="NCBI Taxonomy" id="673535"/>
    <lineage>
        <taxon>Bacteria</taxon>
        <taxon>Bacillati</taxon>
        <taxon>Actinomycetota</taxon>
        <taxon>Actinomycetes</taxon>
        <taxon>Micromonosporales</taxon>
        <taxon>Micromonosporaceae</taxon>
        <taxon>Plantactinospora</taxon>
    </lineage>
</organism>
<evidence type="ECO:0008006" key="5">
    <source>
        <dbReference type="Google" id="ProtNLM"/>
    </source>
</evidence>
<feature type="region of interest" description="Disordered" evidence="1">
    <location>
        <begin position="82"/>
        <end position="123"/>
    </location>
</feature>
<protein>
    <recommendedName>
        <fullName evidence="5">XRE family transcriptional regulator</fullName>
    </recommendedName>
</protein>